<feature type="transmembrane region" description="Helical" evidence="6">
    <location>
        <begin position="321"/>
        <end position="343"/>
    </location>
</feature>
<feature type="transmembrane region" description="Helical" evidence="6">
    <location>
        <begin position="479"/>
        <end position="503"/>
    </location>
</feature>
<keyword evidence="9" id="KW-1185">Reference proteome</keyword>
<sequence>MNQATGATGRAMMGQTATPAPLSFRRALLAMLGLSLTLMLSALDQTVIGNTMPYIVADLGGFDLYAWLATGYLLTSIVTVPIFGRLGDYFGRKYFVVAATLLFTLSSLLCAQAGSMLMLVVWRALQGVGGGMLIGTAFACIPELFPDMRRRLRWQILLSTAFSIVNALGPTLGGVLTEHYGWRAVFYLNVPCGLAALVISWRYLPYFKPSQRQGIRLDWLGALLVMALLGCLQLGVTGLSTRMNTLGVIALLSASALALLALIGQQKRAVSPLLPPALFAPGTLRQLFILSTLAGGVMFTLLYFTPLLFQGGYGYSAQQAALLLTPMGVSITVGAIINGRIVTRLRNPVLLPTCGFLLLAAACLGLALCGAEGGFRRLLLLMLMAGVGLGFILLNLTIFTQTLAPGEHLGIATALLQSFRLVGGLLGTAATSLLFNTLYHALLRRTTSESAWLRWADPGKLLGMTAQGSSGEMMAARHALINAVDVGLAACAAIALIAAGITWRLSTIVLVSSPGSRAA</sequence>
<protein>
    <submittedName>
        <fullName evidence="8">MFS transporter</fullName>
    </submittedName>
</protein>
<organism evidence="8 9">
    <name type="scientific">Brenneria corticis</name>
    <dbReference type="NCBI Taxonomy" id="2173106"/>
    <lineage>
        <taxon>Bacteria</taxon>
        <taxon>Pseudomonadati</taxon>
        <taxon>Pseudomonadota</taxon>
        <taxon>Gammaproteobacteria</taxon>
        <taxon>Enterobacterales</taxon>
        <taxon>Pectobacteriaceae</taxon>
        <taxon>Brenneria</taxon>
    </lineage>
</organism>
<dbReference type="Pfam" id="PF07690">
    <property type="entry name" value="MFS_1"/>
    <property type="match status" value="1"/>
</dbReference>
<reference evidence="8 9" key="1">
    <citation type="submission" date="2018-04" db="EMBL/GenBank/DDBJ databases">
        <title>Brenneria corticis sp.nov.</title>
        <authorList>
            <person name="Li Y."/>
        </authorList>
    </citation>
    <scope>NUCLEOTIDE SEQUENCE [LARGE SCALE GENOMIC DNA]</scope>
    <source>
        <strain evidence="8 9">CFCC 11842</strain>
    </source>
</reference>
<keyword evidence="5 6" id="KW-0472">Membrane</keyword>
<dbReference type="InterPro" id="IPR020846">
    <property type="entry name" value="MFS_dom"/>
</dbReference>
<feature type="transmembrane region" description="Helical" evidence="6">
    <location>
        <begin position="378"/>
        <end position="399"/>
    </location>
</feature>
<dbReference type="AlphaFoldDB" id="A0A2U1TVG1"/>
<keyword evidence="2" id="KW-0813">Transport</keyword>
<dbReference type="PANTHER" id="PTHR23501:SF191">
    <property type="entry name" value="VACUOLAR BASIC AMINO ACID TRANSPORTER 4"/>
    <property type="match status" value="1"/>
</dbReference>
<dbReference type="PANTHER" id="PTHR23501">
    <property type="entry name" value="MAJOR FACILITATOR SUPERFAMILY"/>
    <property type="match status" value="1"/>
</dbReference>
<feature type="domain" description="Major facilitator superfamily (MFS) profile" evidence="7">
    <location>
        <begin position="30"/>
        <end position="517"/>
    </location>
</feature>
<feature type="transmembrane region" description="Helical" evidence="6">
    <location>
        <begin position="246"/>
        <end position="264"/>
    </location>
</feature>
<evidence type="ECO:0000256" key="4">
    <source>
        <dbReference type="ARBA" id="ARBA00022989"/>
    </source>
</evidence>
<comment type="subcellular location">
    <subcellularLocation>
        <location evidence="1">Endomembrane system</location>
        <topology evidence="1">Multi-pass membrane protein</topology>
    </subcellularLocation>
</comment>
<name>A0A2U1TVG1_9GAMM</name>
<keyword evidence="3 6" id="KW-0812">Transmembrane</keyword>
<dbReference type="GO" id="GO:0005886">
    <property type="term" value="C:plasma membrane"/>
    <property type="evidence" value="ECO:0007669"/>
    <property type="project" value="TreeGrafter"/>
</dbReference>
<feature type="transmembrane region" description="Helical" evidence="6">
    <location>
        <begin position="219"/>
        <end position="239"/>
    </location>
</feature>
<feature type="transmembrane region" description="Helical" evidence="6">
    <location>
        <begin position="184"/>
        <end position="204"/>
    </location>
</feature>
<comment type="caution">
    <text evidence="8">The sequence shown here is derived from an EMBL/GenBank/DDBJ whole genome shotgun (WGS) entry which is preliminary data.</text>
</comment>
<evidence type="ECO:0000256" key="1">
    <source>
        <dbReference type="ARBA" id="ARBA00004127"/>
    </source>
</evidence>
<feature type="transmembrane region" description="Helical" evidence="6">
    <location>
        <begin position="349"/>
        <end position="371"/>
    </location>
</feature>
<evidence type="ECO:0000259" key="7">
    <source>
        <dbReference type="PROSITE" id="PS50850"/>
    </source>
</evidence>
<dbReference type="InterPro" id="IPR036259">
    <property type="entry name" value="MFS_trans_sf"/>
</dbReference>
<dbReference type="PROSITE" id="PS50850">
    <property type="entry name" value="MFS"/>
    <property type="match status" value="1"/>
</dbReference>
<feature type="transmembrane region" description="Helical" evidence="6">
    <location>
        <begin position="66"/>
        <end position="83"/>
    </location>
</feature>
<keyword evidence="4 6" id="KW-1133">Transmembrane helix</keyword>
<dbReference type="EMBL" id="QDKH01000019">
    <property type="protein sequence ID" value="PWC13388.1"/>
    <property type="molecule type" value="Genomic_DNA"/>
</dbReference>
<gene>
    <name evidence="8" type="ORF">DDT56_15940</name>
</gene>
<feature type="transmembrane region" description="Helical" evidence="6">
    <location>
        <begin position="419"/>
        <end position="439"/>
    </location>
</feature>
<dbReference type="SUPFAM" id="SSF103473">
    <property type="entry name" value="MFS general substrate transporter"/>
    <property type="match status" value="1"/>
</dbReference>
<dbReference type="GO" id="GO:0012505">
    <property type="term" value="C:endomembrane system"/>
    <property type="evidence" value="ECO:0007669"/>
    <property type="project" value="UniProtKB-SubCell"/>
</dbReference>
<feature type="transmembrane region" description="Helical" evidence="6">
    <location>
        <begin position="284"/>
        <end position="309"/>
    </location>
</feature>
<evidence type="ECO:0000256" key="2">
    <source>
        <dbReference type="ARBA" id="ARBA00022448"/>
    </source>
</evidence>
<evidence type="ECO:0000313" key="8">
    <source>
        <dbReference type="EMBL" id="PWC13388.1"/>
    </source>
</evidence>
<evidence type="ECO:0000256" key="5">
    <source>
        <dbReference type="ARBA" id="ARBA00023136"/>
    </source>
</evidence>
<proteinExistence type="predicted"/>
<dbReference type="Proteomes" id="UP000296159">
    <property type="component" value="Unassembled WGS sequence"/>
</dbReference>
<accession>A0A2U1TVG1</accession>
<feature type="transmembrane region" description="Helical" evidence="6">
    <location>
        <begin position="95"/>
        <end position="122"/>
    </location>
</feature>
<dbReference type="InterPro" id="IPR011701">
    <property type="entry name" value="MFS"/>
</dbReference>
<dbReference type="GO" id="GO:0022857">
    <property type="term" value="F:transmembrane transporter activity"/>
    <property type="evidence" value="ECO:0007669"/>
    <property type="project" value="InterPro"/>
</dbReference>
<evidence type="ECO:0000256" key="3">
    <source>
        <dbReference type="ARBA" id="ARBA00022692"/>
    </source>
</evidence>
<evidence type="ECO:0000256" key="6">
    <source>
        <dbReference type="SAM" id="Phobius"/>
    </source>
</evidence>
<evidence type="ECO:0000313" key="9">
    <source>
        <dbReference type="Proteomes" id="UP000296159"/>
    </source>
</evidence>
<dbReference type="Gene3D" id="1.20.1250.20">
    <property type="entry name" value="MFS general substrate transporter like domains"/>
    <property type="match status" value="1"/>
</dbReference>
<feature type="transmembrane region" description="Helical" evidence="6">
    <location>
        <begin position="128"/>
        <end position="145"/>
    </location>
</feature>